<reference evidence="1 2" key="1">
    <citation type="submission" date="2024-10" db="EMBL/GenBank/DDBJ databases">
        <title>The Natural Products Discovery Center: Release of the First 8490 Sequenced Strains for Exploring Actinobacteria Biosynthetic Diversity.</title>
        <authorList>
            <person name="Kalkreuter E."/>
            <person name="Kautsar S.A."/>
            <person name="Yang D."/>
            <person name="Bader C.D."/>
            <person name="Teijaro C.N."/>
            <person name="Fluegel L."/>
            <person name="Davis C.M."/>
            <person name="Simpson J.R."/>
            <person name="Lauterbach L."/>
            <person name="Steele A.D."/>
            <person name="Gui C."/>
            <person name="Meng S."/>
            <person name="Li G."/>
            <person name="Viehrig K."/>
            <person name="Ye F."/>
            <person name="Su P."/>
            <person name="Kiefer A.F."/>
            <person name="Nichols A."/>
            <person name="Cepeda A.J."/>
            <person name="Yan W."/>
            <person name="Fan B."/>
            <person name="Jiang Y."/>
            <person name="Adhikari A."/>
            <person name="Zheng C.-J."/>
            <person name="Schuster L."/>
            <person name="Cowan T.M."/>
            <person name="Smanski M.J."/>
            <person name="Chevrette M.G."/>
            <person name="De Carvalho L.P.S."/>
            <person name="Shen B."/>
        </authorList>
    </citation>
    <scope>NUCLEOTIDE SEQUENCE [LARGE SCALE GENOMIC DNA]</scope>
    <source>
        <strain evidence="1 2">NPDC087581</strain>
    </source>
</reference>
<accession>A0ABW8E510</accession>
<proteinExistence type="predicted"/>
<organism evidence="1 2">
    <name type="scientific">Pseudomonas sivasensis</name>
    <dbReference type="NCBI Taxonomy" id="1880678"/>
    <lineage>
        <taxon>Bacteria</taxon>
        <taxon>Pseudomonadati</taxon>
        <taxon>Pseudomonadota</taxon>
        <taxon>Gammaproteobacteria</taxon>
        <taxon>Pseudomonadales</taxon>
        <taxon>Pseudomonadaceae</taxon>
        <taxon>Pseudomonas</taxon>
    </lineage>
</organism>
<dbReference type="RefSeq" id="WP_401383487.1">
    <property type="nucleotide sequence ID" value="NZ_JBIUWZ010000043.1"/>
</dbReference>
<comment type="caution">
    <text evidence="1">The sequence shown here is derived from an EMBL/GenBank/DDBJ whole genome shotgun (WGS) entry which is preliminary data.</text>
</comment>
<evidence type="ECO:0000313" key="2">
    <source>
        <dbReference type="Proteomes" id="UP001617213"/>
    </source>
</evidence>
<name>A0ABW8E510_9PSED</name>
<protein>
    <submittedName>
        <fullName evidence="1">Uncharacterized protein</fullName>
    </submittedName>
</protein>
<dbReference type="EMBL" id="JBIUWZ010000043">
    <property type="protein sequence ID" value="MFJ2680928.1"/>
    <property type="molecule type" value="Genomic_DNA"/>
</dbReference>
<gene>
    <name evidence="1" type="ORF">ACIOWJ_22905</name>
</gene>
<evidence type="ECO:0000313" key="1">
    <source>
        <dbReference type="EMBL" id="MFJ2680928.1"/>
    </source>
</evidence>
<keyword evidence="2" id="KW-1185">Reference proteome</keyword>
<dbReference type="Proteomes" id="UP001617213">
    <property type="component" value="Unassembled WGS sequence"/>
</dbReference>
<sequence length="138" mass="15038">MSEITISTGHPDAGRIYAEALHRVTAERDALQVLLTAADERADVLGGQLAESERKRLEFVDAVKVETDLIEASHSSCVMVPEGYAVVPIKPTKAMREACQIAGKLPVWDAMMAAALKPAEVPYVHSGEDDFGHREREP</sequence>